<protein>
    <submittedName>
        <fullName evidence="1">Uncharacterized protein</fullName>
    </submittedName>
</protein>
<name>A0A481YX58_9VIRU</name>
<proteinExistence type="predicted"/>
<evidence type="ECO:0000313" key="1">
    <source>
        <dbReference type="EMBL" id="QBK87106.1"/>
    </source>
</evidence>
<sequence>MNNYKEMEYYLSLDDLDRPIHKVDENTLFKCQPFFNDYYIVLYLKIVHVPKLTFKPTIVNDRDLVISYGATQLGYLVSQIIAAGEQIHSTTFKIAYKILVLRNGWWSVYIEKRYIWDFQSLGVITILSPSRTAVLEFFQKHFIAKLIKQPRFKKNKLKTLSLSIPQHKDEQITGYR</sequence>
<reference evidence="1" key="1">
    <citation type="journal article" date="2019" name="MBio">
        <title>Virus Genomes from Deep Sea Sediments Expand the Ocean Megavirome and Support Independent Origins of Viral Gigantism.</title>
        <authorList>
            <person name="Backstrom D."/>
            <person name="Yutin N."/>
            <person name="Jorgensen S.L."/>
            <person name="Dharamshi J."/>
            <person name="Homa F."/>
            <person name="Zaremba-Niedwiedzka K."/>
            <person name="Spang A."/>
            <person name="Wolf Y.I."/>
            <person name="Koonin E.V."/>
            <person name="Ettema T.J."/>
        </authorList>
    </citation>
    <scope>NUCLEOTIDE SEQUENCE</scope>
</reference>
<organism evidence="1">
    <name type="scientific">Marseillevirus LCMAC201</name>
    <dbReference type="NCBI Taxonomy" id="2506605"/>
    <lineage>
        <taxon>Viruses</taxon>
        <taxon>Varidnaviria</taxon>
        <taxon>Bamfordvirae</taxon>
        <taxon>Nucleocytoviricota</taxon>
        <taxon>Megaviricetes</taxon>
        <taxon>Pimascovirales</taxon>
        <taxon>Pimascovirales incertae sedis</taxon>
        <taxon>Marseilleviridae</taxon>
    </lineage>
</organism>
<dbReference type="EMBL" id="MK500344">
    <property type="protein sequence ID" value="QBK87106.1"/>
    <property type="molecule type" value="Genomic_DNA"/>
</dbReference>
<accession>A0A481YX58</accession>
<gene>
    <name evidence="1" type="ORF">LCMAC201_00080</name>
</gene>